<comment type="caution">
    <text evidence="2">The sequence shown here is derived from an EMBL/GenBank/DDBJ whole genome shotgun (WGS) entry which is preliminary data.</text>
</comment>
<dbReference type="AlphaFoldDB" id="A0A8J4AY55"/>
<evidence type="ECO:0000313" key="2">
    <source>
        <dbReference type="EMBL" id="GIL48855.1"/>
    </source>
</evidence>
<accession>A0A8J4AY55</accession>
<feature type="non-terminal residue" evidence="2">
    <location>
        <position position="113"/>
    </location>
</feature>
<protein>
    <submittedName>
        <fullName evidence="2">Uncharacterized protein</fullName>
    </submittedName>
</protein>
<proteinExistence type="predicted"/>
<feature type="region of interest" description="Disordered" evidence="1">
    <location>
        <begin position="14"/>
        <end position="43"/>
    </location>
</feature>
<sequence>MALQLVGELAAELTHGYGDETVRNESEPPSLSQFKKEEGKGMEVPLLSLPQRSSVSQPREQVGQLVSWDSWSVGTVGQLGQLVSWDNAPAISETQPHTPQPTLHKETMFHYTS</sequence>
<feature type="compositionally biased region" description="Basic and acidic residues" evidence="1">
    <location>
        <begin position="103"/>
        <end position="113"/>
    </location>
</feature>
<evidence type="ECO:0000313" key="3">
    <source>
        <dbReference type="Proteomes" id="UP000747399"/>
    </source>
</evidence>
<keyword evidence="3" id="KW-1185">Reference proteome</keyword>
<feature type="compositionally biased region" description="Polar residues" evidence="1">
    <location>
        <begin position="92"/>
        <end position="101"/>
    </location>
</feature>
<feature type="region of interest" description="Disordered" evidence="1">
    <location>
        <begin position="87"/>
        <end position="113"/>
    </location>
</feature>
<organism evidence="2 3">
    <name type="scientific">Volvox africanus</name>
    <dbReference type="NCBI Taxonomy" id="51714"/>
    <lineage>
        <taxon>Eukaryota</taxon>
        <taxon>Viridiplantae</taxon>
        <taxon>Chlorophyta</taxon>
        <taxon>core chlorophytes</taxon>
        <taxon>Chlorophyceae</taxon>
        <taxon>CS clade</taxon>
        <taxon>Chlamydomonadales</taxon>
        <taxon>Volvocaceae</taxon>
        <taxon>Volvox</taxon>
    </lineage>
</organism>
<dbReference type="EMBL" id="BNCO01000006">
    <property type="protein sequence ID" value="GIL48855.1"/>
    <property type="molecule type" value="Genomic_DNA"/>
</dbReference>
<dbReference type="Proteomes" id="UP000747399">
    <property type="component" value="Unassembled WGS sequence"/>
</dbReference>
<feature type="compositionally biased region" description="Basic and acidic residues" evidence="1">
    <location>
        <begin position="17"/>
        <end position="26"/>
    </location>
</feature>
<name>A0A8J4AY55_9CHLO</name>
<gene>
    <name evidence="2" type="ORF">Vafri_5280</name>
</gene>
<reference evidence="2" key="1">
    <citation type="journal article" date="2021" name="Proc. Natl. Acad. Sci. U.S.A.">
        <title>Three genomes in the algal genus Volvox reveal the fate of a haploid sex-determining region after a transition to homothallism.</title>
        <authorList>
            <person name="Yamamoto K."/>
            <person name="Hamaji T."/>
            <person name="Kawai-Toyooka H."/>
            <person name="Matsuzaki R."/>
            <person name="Takahashi F."/>
            <person name="Nishimura Y."/>
            <person name="Kawachi M."/>
            <person name="Noguchi H."/>
            <person name="Minakuchi Y."/>
            <person name="Umen J.G."/>
            <person name="Toyoda A."/>
            <person name="Nozaki H."/>
        </authorList>
    </citation>
    <scope>NUCLEOTIDE SEQUENCE</scope>
    <source>
        <strain evidence="2">NIES-3780</strain>
    </source>
</reference>
<evidence type="ECO:0000256" key="1">
    <source>
        <dbReference type="SAM" id="MobiDB-lite"/>
    </source>
</evidence>